<dbReference type="GO" id="GO:1990071">
    <property type="term" value="C:TRAPPII protein complex"/>
    <property type="evidence" value="ECO:0007669"/>
    <property type="project" value="InterPro"/>
</dbReference>
<feature type="compositionally biased region" description="Acidic residues" evidence="4">
    <location>
        <begin position="667"/>
        <end position="689"/>
    </location>
</feature>
<evidence type="ECO:0000256" key="2">
    <source>
        <dbReference type="ARBA" id="ARBA00022448"/>
    </source>
</evidence>
<dbReference type="PANTHER" id="PTHR13251">
    <property type="entry name" value="EPILEPSY HOLOPROSENCEPHALY CANDIDATE 1/TMEM1"/>
    <property type="match status" value="1"/>
</dbReference>
<evidence type="ECO:0000256" key="1">
    <source>
        <dbReference type="ARBA" id="ARBA00004555"/>
    </source>
</evidence>
<dbReference type="InterPro" id="IPR022233">
    <property type="entry name" value="TRAPPC10/Trs130_C"/>
</dbReference>
<gene>
    <name evidence="8" type="ORF">G6O67_005554</name>
</gene>
<evidence type="ECO:0000256" key="3">
    <source>
        <dbReference type="ARBA" id="ARBA00023034"/>
    </source>
</evidence>
<dbReference type="GO" id="GO:0005829">
    <property type="term" value="C:cytosol"/>
    <property type="evidence" value="ECO:0007669"/>
    <property type="project" value="GOC"/>
</dbReference>
<comment type="caution">
    <text evidence="8">The sequence shown here is derived from an EMBL/GenBank/DDBJ whole genome shotgun (WGS) entry which is preliminary data.</text>
</comment>
<keyword evidence="2" id="KW-0813">Transport</keyword>
<organism evidence="8 9">
    <name type="scientific">Ophiocordyceps sinensis</name>
    <dbReference type="NCBI Taxonomy" id="72228"/>
    <lineage>
        <taxon>Eukaryota</taxon>
        <taxon>Fungi</taxon>
        <taxon>Dikarya</taxon>
        <taxon>Ascomycota</taxon>
        <taxon>Pezizomycotina</taxon>
        <taxon>Sordariomycetes</taxon>
        <taxon>Hypocreomycetidae</taxon>
        <taxon>Hypocreales</taxon>
        <taxon>Ophiocordycipitaceae</taxon>
        <taxon>Ophiocordyceps</taxon>
    </lineage>
</organism>
<keyword evidence="3" id="KW-0333">Golgi apparatus</keyword>
<reference evidence="8 9" key="1">
    <citation type="journal article" date="2020" name="Genome Biol. Evol.">
        <title>A new high-quality draft genome assembly of the Chinese cordyceps Ophiocordyceps sinensis.</title>
        <authorList>
            <person name="Shu R."/>
            <person name="Zhang J."/>
            <person name="Meng Q."/>
            <person name="Zhang H."/>
            <person name="Zhou G."/>
            <person name="Li M."/>
            <person name="Wu P."/>
            <person name="Zhao Y."/>
            <person name="Chen C."/>
            <person name="Qin Q."/>
        </authorList>
    </citation>
    <scope>NUCLEOTIDE SEQUENCE [LARGE SCALE GENOMIC DNA]</scope>
    <source>
        <strain evidence="8 9">IOZ07</strain>
    </source>
</reference>
<feature type="compositionally biased region" description="Low complexity" evidence="4">
    <location>
        <begin position="592"/>
        <end position="606"/>
    </location>
</feature>
<feature type="region of interest" description="Disordered" evidence="4">
    <location>
        <begin position="661"/>
        <end position="706"/>
    </location>
</feature>
<protein>
    <recommendedName>
        <fullName evidence="10">TMEM1 family protein</fullName>
    </recommendedName>
</protein>
<evidence type="ECO:0000259" key="6">
    <source>
        <dbReference type="Pfam" id="PF23036"/>
    </source>
</evidence>
<feature type="compositionally biased region" description="Low complexity" evidence="4">
    <location>
        <begin position="92"/>
        <end position="101"/>
    </location>
</feature>
<dbReference type="OrthoDB" id="10256906at2759"/>
<feature type="region of interest" description="Disordered" evidence="4">
    <location>
        <begin position="57"/>
        <end position="114"/>
    </location>
</feature>
<feature type="region of interest" description="Disordered" evidence="4">
    <location>
        <begin position="385"/>
        <end position="404"/>
    </location>
</feature>
<dbReference type="Pfam" id="PF23274">
    <property type="entry name" value="DUF7077"/>
    <property type="match status" value="1"/>
</dbReference>
<comment type="subcellular location">
    <subcellularLocation>
        <location evidence="1">Golgi apparatus</location>
    </subcellularLocation>
</comment>
<dbReference type="Pfam" id="PF23036">
    <property type="entry name" value="TRAPPC10_1st"/>
    <property type="match status" value="1"/>
</dbReference>
<proteinExistence type="predicted"/>
<evidence type="ECO:0000259" key="5">
    <source>
        <dbReference type="Pfam" id="PF12584"/>
    </source>
</evidence>
<dbReference type="Pfam" id="PF12584">
    <property type="entry name" value="TRAPPC10"/>
    <property type="match status" value="1"/>
</dbReference>
<keyword evidence="9" id="KW-1185">Reference proteome</keyword>
<dbReference type="PANTHER" id="PTHR13251:SF3">
    <property type="entry name" value="TRAFFICKING PROTEIN PARTICLE COMPLEX SUBUNIT 10"/>
    <property type="match status" value="1"/>
</dbReference>
<evidence type="ECO:0008006" key="10">
    <source>
        <dbReference type="Google" id="ProtNLM"/>
    </source>
</evidence>
<dbReference type="GO" id="GO:0006891">
    <property type="term" value="P:intra-Golgi vesicle-mediated transport"/>
    <property type="evidence" value="ECO:0007669"/>
    <property type="project" value="TreeGrafter"/>
</dbReference>
<evidence type="ECO:0000313" key="8">
    <source>
        <dbReference type="EMBL" id="KAF4509285.1"/>
    </source>
</evidence>
<name>A0A8H4V6B7_9HYPO</name>
<evidence type="ECO:0000313" key="9">
    <source>
        <dbReference type="Proteomes" id="UP000557566"/>
    </source>
</evidence>
<feature type="domain" description="DUF7077" evidence="7">
    <location>
        <begin position="998"/>
        <end position="1118"/>
    </location>
</feature>
<evidence type="ECO:0000259" key="7">
    <source>
        <dbReference type="Pfam" id="PF23274"/>
    </source>
</evidence>
<dbReference type="GO" id="GO:0034498">
    <property type="term" value="P:early endosome to Golgi transport"/>
    <property type="evidence" value="ECO:0007669"/>
    <property type="project" value="TreeGrafter"/>
</dbReference>
<feature type="compositionally biased region" description="Basic and acidic residues" evidence="4">
    <location>
        <begin position="690"/>
        <end position="701"/>
    </location>
</feature>
<dbReference type="EMBL" id="JAAVMX010000005">
    <property type="protein sequence ID" value="KAF4509285.1"/>
    <property type="molecule type" value="Genomic_DNA"/>
</dbReference>
<sequence>MDRQTSTSTVTVEYFDPHGVYKLLAPGLVPRLPLRNLHWQSHAGPIRSIETLHVELLPGGSSSHPARPLRDPDSSSRDHGFHTRPVGGQSGSGEVVSAQSVPVRAPGSQRRHQIPGLRRTSYLKALLVRCDDNDSYKASVRSEVREWVRLHTPPSSSSKKSSNQEKHDAFEWLIIHVVIPNTAAANQPRSGKLSDTGTSEKTSASSRWRTGSLPLLEKLRSDFNSSTRGASDHVAQIRIGINDVPYDVLPRVVPAVPSGYTESKQDAENAWADLMGKFKSLILSSFDCRVTQYEEDIKEKDAQRSLPGWNFCTFFILKEGLARGFESVGLVEDALVGYDELGVGLDSVLDGQAQTGSPERHGGSVLSYTEELKTLVHKTLAATSDDDGHVDAEDLSGGPAKNNLPDDISISSTKKAYRDRILENKVSVFDFRCYIFSRQISLLLRLGNASSTREELLAKLRAQHESVLRGVAPLAPPTRHDDEPENLHMLAEICRRTLEFIPFISQVMRQDLLCALSTEASSANSQLGSAPLDASCLAAVDNIVSSFAFSVAQQILAQTSTRALPVPSTAPTPGNGQEPKALMPEPKTMMHPARSTSLRASASSRRPPSPGLFPGPGRRASVPDGEAQSSRFLNVGIEELAARRAELYMLSRSVLGGLGKRRGWSDGWDEAPMIDEPDMDDVSLEDESSAVDKAKDDKSDDGQGVAGSVAGIESKILRAAMNGADEFYRLYEILTDKALRHHTVAGHQHAVQSCRADLAVLKVHVKEYRVAADYFGETTSFFGGDGWSSLELSMLAMYARCLSELQSKDDFVRVALKLVTKACAAERARLQDKVALFRVSRDTAQSSPLQAIIGELFGLAKTLPSEIKVPLANVFTNIQLGGPPLYHERRDTCSLSVALYSLLPTDIAIDAAQLKVASIDGGPCKELAFEKTGPFVLSPGRNLITVDCNSVVDGKFIISHLGLSSSKLHLHHDQDTTQPRETAAVFKDAKVRLYPRTGGFDVRASASKHTCLDKNNSLDFELSTGWNKVKSCEIRVRPATGGLRLLTTEAKFVDSSMEFAKPPESGAFFLGSMAEGTSATFRFPYSVEQDVADVLARLEVKYVTESGETFSLAKSLTMPVSLALGVNVQDVFKHHALFSRFIISTATSSPVSLHKSELLESELFESAFGVPPQNTVTVFPKQPASLLYRVKRRAGTKAGERSGRIMYLKLHYSVLQTVVEDVIRDSVADELAQTPLEQYSGLVVEHVLKEVRRGLGAHDLERAALLGDLATAFLEGIAWERGFEGLGTVPGSSEEAAAKLGEVLCAWQRQHPRIKVGAGNADEASSLLIPVEIPSLSVVHTADMRLHLPEPGPVQVGSGGTATVCVNQMVPATLHLRWTRAWDTETAQREEQEFGYEVAAPAEAWLLGGRRKGRFVIPGSSAADAAPLSSSAETEAEIPLMLVAQREGWLPLPTVEIREVVAAPADGQHQHQHQHQRQPEASLACEVDWRNLGETVRAVKERRGVTVSLDASGPAGGPLVLESEGLLGGKEARMVA</sequence>
<feature type="region of interest" description="Disordered" evidence="4">
    <location>
        <begin position="185"/>
        <end position="208"/>
    </location>
</feature>
<dbReference type="Pfam" id="PF24965">
    <property type="entry name" value="TRS130_4HB"/>
    <property type="match status" value="1"/>
</dbReference>
<feature type="region of interest" description="Disordered" evidence="4">
    <location>
        <begin position="564"/>
        <end position="626"/>
    </location>
</feature>
<feature type="domain" description="TRAPPC10/Trs130 N-terminal" evidence="6">
    <location>
        <begin position="262"/>
        <end position="450"/>
    </location>
</feature>
<evidence type="ECO:0000256" key="4">
    <source>
        <dbReference type="SAM" id="MobiDB-lite"/>
    </source>
</evidence>
<accession>A0A8H4V6B7</accession>
<dbReference type="InterPro" id="IPR056913">
    <property type="entry name" value="TRAPPC10/Trs130_N"/>
</dbReference>
<feature type="compositionally biased region" description="Basic and acidic residues" evidence="4">
    <location>
        <begin position="68"/>
        <end position="81"/>
    </location>
</feature>
<feature type="domain" description="TRAPPC10/Trs130 C-terminal" evidence="5">
    <location>
        <begin position="1330"/>
        <end position="1497"/>
    </location>
</feature>
<dbReference type="Proteomes" id="UP000557566">
    <property type="component" value="Unassembled WGS sequence"/>
</dbReference>
<dbReference type="InterPro" id="IPR045126">
    <property type="entry name" value="TRAPPC10/Trs130"/>
</dbReference>
<dbReference type="InterPro" id="IPR055505">
    <property type="entry name" value="DUF7077"/>
</dbReference>